<sequence length="319" mass="35453">MTTPQLPPVRTPAHFFGEELVNRRERLGWRQNRLAKEARMSPSRVSQIEKALIPATLDNARDLDRALNDPPPGFFERFYEWMNSIPAVPDWFGRYLEFEDRASSIQEYAATVVPGILQTEEYMRALLNAGMVRATGAEIDAAVEKRLQRQEILRRADCPPLWYLLDEAVLTRPVGGPDVMARQLAHVLELSSEAGSGPVVVQVVPVAVGAHATLGGLLTLLSLPDGPNVAYLEGFTLGQLVEDSVRVAEYSHIYNHVQTQALSITKSADRIRSAMEDMQDDQSDTRPDRGEVPNLVVQRQRAGSVRDGRDEPAPGDPRP</sequence>
<dbReference type="RefSeq" id="WP_079167446.1">
    <property type="nucleotide sequence ID" value="NZ_JBHVRE010000019.1"/>
</dbReference>
<dbReference type="Gene3D" id="1.10.260.40">
    <property type="entry name" value="lambda repressor-like DNA-binding domains"/>
    <property type="match status" value="1"/>
</dbReference>
<dbReference type="InterPro" id="IPR001387">
    <property type="entry name" value="Cro/C1-type_HTH"/>
</dbReference>
<organism evidence="3 4">
    <name type="scientific">Streptomyces bacillaris</name>
    <dbReference type="NCBI Taxonomy" id="68179"/>
    <lineage>
        <taxon>Bacteria</taxon>
        <taxon>Bacillati</taxon>
        <taxon>Actinomycetota</taxon>
        <taxon>Actinomycetes</taxon>
        <taxon>Kitasatosporales</taxon>
        <taxon>Streptomycetaceae</taxon>
        <taxon>Streptomyces</taxon>
    </lineage>
</organism>
<accession>A0ABW6DUE3</accession>
<reference evidence="3 4" key="1">
    <citation type="submission" date="2024-09" db="EMBL/GenBank/DDBJ databases">
        <title>The Natural Products Discovery Center: Release of the First 8490 Sequenced Strains for Exploring Actinobacteria Biosynthetic Diversity.</title>
        <authorList>
            <person name="Kalkreuter E."/>
            <person name="Kautsar S.A."/>
            <person name="Yang D."/>
            <person name="Bader C.D."/>
            <person name="Teijaro C.N."/>
            <person name="Fluegel L."/>
            <person name="Davis C.M."/>
            <person name="Simpson J.R."/>
            <person name="Lauterbach L."/>
            <person name="Steele A.D."/>
            <person name="Gui C."/>
            <person name="Meng S."/>
            <person name="Li G."/>
            <person name="Viehrig K."/>
            <person name="Ye F."/>
            <person name="Su P."/>
            <person name="Kiefer A.F."/>
            <person name="Nichols A."/>
            <person name="Cepeda A.J."/>
            <person name="Yan W."/>
            <person name="Fan B."/>
            <person name="Jiang Y."/>
            <person name="Adhikari A."/>
            <person name="Zheng C.-J."/>
            <person name="Schuster L."/>
            <person name="Cowan T.M."/>
            <person name="Smanski M.J."/>
            <person name="Chevrette M.G."/>
            <person name="De Carvalho L.P.S."/>
            <person name="Shen B."/>
        </authorList>
    </citation>
    <scope>NUCLEOTIDE SEQUENCE [LARGE SCALE GENOMIC DNA]</scope>
    <source>
        <strain evidence="3 4">NPDC058584</strain>
    </source>
</reference>
<gene>
    <name evidence="3" type="ORF">ACFWR3_10725</name>
</gene>
<feature type="domain" description="HTH cro/C1-type" evidence="2">
    <location>
        <begin position="20"/>
        <end position="74"/>
    </location>
</feature>
<evidence type="ECO:0000313" key="4">
    <source>
        <dbReference type="Proteomes" id="UP001598300"/>
    </source>
</evidence>
<dbReference type="InterPro" id="IPR010982">
    <property type="entry name" value="Lambda_DNA-bd_dom_sf"/>
</dbReference>
<feature type="compositionally biased region" description="Basic and acidic residues" evidence="1">
    <location>
        <begin position="304"/>
        <end position="319"/>
    </location>
</feature>
<evidence type="ECO:0000259" key="2">
    <source>
        <dbReference type="PROSITE" id="PS50943"/>
    </source>
</evidence>
<evidence type="ECO:0000256" key="1">
    <source>
        <dbReference type="SAM" id="MobiDB-lite"/>
    </source>
</evidence>
<evidence type="ECO:0000313" key="3">
    <source>
        <dbReference type="EMBL" id="MFD3956547.1"/>
    </source>
</evidence>
<dbReference type="Proteomes" id="UP001598300">
    <property type="component" value="Unassembled WGS sequence"/>
</dbReference>
<feature type="region of interest" description="Disordered" evidence="1">
    <location>
        <begin position="273"/>
        <end position="319"/>
    </location>
</feature>
<dbReference type="Pfam" id="PF13560">
    <property type="entry name" value="HTH_31"/>
    <property type="match status" value="1"/>
</dbReference>
<protein>
    <submittedName>
        <fullName evidence="3">Scr1 family TA system antitoxin-like transcriptional regulator</fullName>
    </submittedName>
</protein>
<dbReference type="SUPFAM" id="SSF47413">
    <property type="entry name" value="lambda repressor-like DNA-binding domains"/>
    <property type="match status" value="1"/>
</dbReference>
<dbReference type="SMART" id="SM00530">
    <property type="entry name" value="HTH_XRE"/>
    <property type="match status" value="1"/>
</dbReference>
<dbReference type="CDD" id="cd00093">
    <property type="entry name" value="HTH_XRE"/>
    <property type="match status" value="1"/>
</dbReference>
<dbReference type="EMBL" id="JBHXPM010000008">
    <property type="protein sequence ID" value="MFD3956547.1"/>
    <property type="molecule type" value="Genomic_DNA"/>
</dbReference>
<name>A0ABW6DUE3_9ACTN</name>
<proteinExistence type="predicted"/>
<dbReference type="InterPro" id="IPR043917">
    <property type="entry name" value="DUF5753"/>
</dbReference>
<keyword evidence="4" id="KW-1185">Reference proteome</keyword>
<comment type="caution">
    <text evidence="3">The sequence shown here is derived from an EMBL/GenBank/DDBJ whole genome shotgun (WGS) entry which is preliminary data.</text>
</comment>
<dbReference type="PROSITE" id="PS50943">
    <property type="entry name" value="HTH_CROC1"/>
    <property type="match status" value="1"/>
</dbReference>
<dbReference type="Pfam" id="PF19054">
    <property type="entry name" value="DUF5753"/>
    <property type="match status" value="1"/>
</dbReference>